<keyword evidence="2" id="KW-1185">Reference proteome</keyword>
<evidence type="ECO:0000313" key="2">
    <source>
        <dbReference type="Proteomes" id="UP000321523"/>
    </source>
</evidence>
<accession>A0A512DQ85</accession>
<dbReference type="EMBL" id="BJYZ01000012">
    <property type="protein sequence ID" value="GEO38652.1"/>
    <property type="molecule type" value="Genomic_DNA"/>
</dbReference>
<evidence type="ECO:0008006" key="3">
    <source>
        <dbReference type="Google" id="ProtNLM"/>
    </source>
</evidence>
<dbReference type="PANTHER" id="PTHR35175">
    <property type="entry name" value="DUF1289 DOMAIN-CONTAINING PROTEIN"/>
    <property type="match status" value="1"/>
</dbReference>
<dbReference type="Proteomes" id="UP000321523">
    <property type="component" value="Unassembled WGS sequence"/>
</dbReference>
<gene>
    <name evidence="1" type="ORF">SAE02_28000</name>
</gene>
<dbReference type="AlphaFoldDB" id="A0A512DQ85"/>
<name>A0A512DQ85_9PROT</name>
<organism evidence="1 2">
    <name type="scientific">Skermanella aerolata</name>
    <dbReference type="NCBI Taxonomy" id="393310"/>
    <lineage>
        <taxon>Bacteria</taxon>
        <taxon>Pseudomonadati</taxon>
        <taxon>Pseudomonadota</taxon>
        <taxon>Alphaproteobacteria</taxon>
        <taxon>Rhodospirillales</taxon>
        <taxon>Azospirillaceae</taxon>
        <taxon>Skermanella</taxon>
    </lineage>
</organism>
<dbReference type="PANTHER" id="PTHR35175:SF2">
    <property type="entry name" value="DUF1289 DOMAIN-CONTAINING PROTEIN"/>
    <property type="match status" value="1"/>
</dbReference>
<dbReference type="InterPro" id="IPR010710">
    <property type="entry name" value="DUF1289"/>
</dbReference>
<dbReference type="RefSeq" id="WP_044432288.1">
    <property type="nucleotide sequence ID" value="NZ_BJYZ01000012.1"/>
</dbReference>
<dbReference type="Pfam" id="PF06945">
    <property type="entry name" value="DUF1289"/>
    <property type="match status" value="1"/>
</dbReference>
<comment type="caution">
    <text evidence="1">The sequence shown here is derived from an EMBL/GenBank/DDBJ whole genome shotgun (WGS) entry which is preliminary data.</text>
</comment>
<proteinExistence type="predicted"/>
<sequence>MTLHLENNTVPSPCTRVCVIDPASKLCRGCLRTIDEITDWSGKSPAEKRAVLAQVEKRRKE</sequence>
<evidence type="ECO:0000313" key="1">
    <source>
        <dbReference type="EMBL" id="GEO38652.1"/>
    </source>
</evidence>
<reference evidence="1 2" key="1">
    <citation type="submission" date="2019-07" db="EMBL/GenBank/DDBJ databases">
        <title>Whole genome shotgun sequence of Skermanella aerolata NBRC 106429.</title>
        <authorList>
            <person name="Hosoyama A."/>
            <person name="Uohara A."/>
            <person name="Ohji S."/>
            <person name="Ichikawa N."/>
        </authorList>
    </citation>
    <scope>NUCLEOTIDE SEQUENCE [LARGE SCALE GENOMIC DNA]</scope>
    <source>
        <strain evidence="1 2">NBRC 106429</strain>
    </source>
</reference>
<protein>
    <recommendedName>
        <fullName evidence="3">DUF1289 domain-containing protein</fullName>
    </recommendedName>
</protein>